<evidence type="ECO:0000313" key="1">
    <source>
        <dbReference type="EMBL" id="KAF2229383.1"/>
    </source>
</evidence>
<dbReference type="EMBL" id="ML991865">
    <property type="protein sequence ID" value="KAF2229383.1"/>
    <property type="molecule type" value="Genomic_DNA"/>
</dbReference>
<gene>
    <name evidence="1" type="ORF">EV356DRAFT_510958</name>
</gene>
<name>A0A6A6GVN2_VIRVR</name>
<evidence type="ECO:0000313" key="2">
    <source>
        <dbReference type="Proteomes" id="UP000800092"/>
    </source>
</evidence>
<accession>A0A6A6GVN2</accession>
<protein>
    <submittedName>
        <fullName evidence="1">Uncharacterized protein</fullName>
    </submittedName>
</protein>
<sequence length="197" mass="20653">MNSKAYCEVNNLWFPGPESPFLNSACTAGDSCTLSAGNSTTVTNSWSINVGITGNSGKVTPAELTGAFNFGASYTYSTSITYTVTETHTRADNATSNCGYFTFVPYYLSSCGTLTTSAYEYTAFVGGADWQCSTDDLSSTGNYCNQSPFTVNGEAQGQVIWVETNCNGGGLASMSTQQPIYQYPGVSLGKVPSGVGA</sequence>
<proteinExistence type="predicted"/>
<reference evidence="1" key="1">
    <citation type="journal article" date="2020" name="Stud. Mycol.">
        <title>101 Dothideomycetes genomes: a test case for predicting lifestyles and emergence of pathogens.</title>
        <authorList>
            <person name="Haridas S."/>
            <person name="Albert R."/>
            <person name="Binder M."/>
            <person name="Bloem J."/>
            <person name="Labutti K."/>
            <person name="Salamov A."/>
            <person name="Andreopoulos B."/>
            <person name="Baker S."/>
            <person name="Barry K."/>
            <person name="Bills G."/>
            <person name="Bluhm B."/>
            <person name="Cannon C."/>
            <person name="Castanera R."/>
            <person name="Culley D."/>
            <person name="Daum C."/>
            <person name="Ezra D."/>
            <person name="Gonzalez J."/>
            <person name="Henrissat B."/>
            <person name="Kuo A."/>
            <person name="Liang C."/>
            <person name="Lipzen A."/>
            <person name="Lutzoni F."/>
            <person name="Magnuson J."/>
            <person name="Mondo S."/>
            <person name="Nolan M."/>
            <person name="Ohm R."/>
            <person name="Pangilinan J."/>
            <person name="Park H.-J."/>
            <person name="Ramirez L."/>
            <person name="Alfaro M."/>
            <person name="Sun H."/>
            <person name="Tritt A."/>
            <person name="Yoshinaga Y."/>
            <person name="Zwiers L.-H."/>
            <person name="Turgeon B."/>
            <person name="Goodwin S."/>
            <person name="Spatafora J."/>
            <person name="Crous P."/>
            <person name="Grigoriev I."/>
        </authorList>
    </citation>
    <scope>NUCLEOTIDE SEQUENCE</scope>
    <source>
        <strain evidence="1">Tuck. ex Michener</strain>
    </source>
</reference>
<dbReference type="AlphaFoldDB" id="A0A6A6GVN2"/>
<keyword evidence="2" id="KW-1185">Reference proteome</keyword>
<dbReference type="Proteomes" id="UP000800092">
    <property type="component" value="Unassembled WGS sequence"/>
</dbReference>
<organism evidence="1 2">
    <name type="scientific">Viridothelium virens</name>
    <name type="common">Speckled blister lichen</name>
    <name type="synonym">Trypethelium virens</name>
    <dbReference type="NCBI Taxonomy" id="1048519"/>
    <lineage>
        <taxon>Eukaryota</taxon>
        <taxon>Fungi</taxon>
        <taxon>Dikarya</taxon>
        <taxon>Ascomycota</taxon>
        <taxon>Pezizomycotina</taxon>
        <taxon>Dothideomycetes</taxon>
        <taxon>Dothideomycetes incertae sedis</taxon>
        <taxon>Trypetheliales</taxon>
        <taxon>Trypetheliaceae</taxon>
        <taxon>Viridothelium</taxon>
    </lineage>
</organism>
<dbReference type="OrthoDB" id="1896086at2759"/>